<dbReference type="Proteomes" id="UP000324222">
    <property type="component" value="Unassembled WGS sequence"/>
</dbReference>
<evidence type="ECO:0000256" key="1">
    <source>
        <dbReference type="SAM" id="MobiDB-lite"/>
    </source>
</evidence>
<sequence>MAGERRNIITSAAPASRVAGRSLDPSRARQLPEEPCGGKAGGGGRVPAPDSLQSGPEGGGREQGGLPVDGAVIPLGLDPQSQRHTRQRLIPPNERPHRPRNSEIEAVVTREAPPLISVLHCIPVSAAAVVAAAARCLAYQPKTQHKI</sequence>
<evidence type="ECO:0000313" key="2">
    <source>
        <dbReference type="EMBL" id="MPC71153.1"/>
    </source>
</evidence>
<dbReference type="EMBL" id="VSRR010032395">
    <property type="protein sequence ID" value="MPC71153.1"/>
    <property type="molecule type" value="Genomic_DNA"/>
</dbReference>
<dbReference type="AlphaFoldDB" id="A0A5B7HLV4"/>
<proteinExistence type="predicted"/>
<comment type="caution">
    <text evidence="2">The sequence shown here is derived from an EMBL/GenBank/DDBJ whole genome shotgun (WGS) entry which is preliminary data.</text>
</comment>
<name>A0A5B7HLV4_PORTR</name>
<reference evidence="2 3" key="1">
    <citation type="submission" date="2019-05" db="EMBL/GenBank/DDBJ databases">
        <title>Another draft genome of Portunus trituberculatus and its Hox gene families provides insights of decapod evolution.</title>
        <authorList>
            <person name="Jeong J.-H."/>
            <person name="Song I."/>
            <person name="Kim S."/>
            <person name="Choi T."/>
            <person name="Kim D."/>
            <person name="Ryu S."/>
            <person name="Kim W."/>
        </authorList>
    </citation>
    <scope>NUCLEOTIDE SEQUENCE [LARGE SCALE GENOMIC DNA]</scope>
    <source>
        <tissue evidence="2">Muscle</tissue>
    </source>
</reference>
<feature type="region of interest" description="Disordered" evidence="1">
    <location>
        <begin position="1"/>
        <end position="101"/>
    </location>
</feature>
<accession>A0A5B7HLV4</accession>
<keyword evidence="3" id="KW-1185">Reference proteome</keyword>
<evidence type="ECO:0000313" key="3">
    <source>
        <dbReference type="Proteomes" id="UP000324222"/>
    </source>
</evidence>
<protein>
    <submittedName>
        <fullName evidence="2">Uncharacterized protein</fullName>
    </submittedName>
</protein>
<organism evidence="2 3">
    <name type="scientific">Portunus trituberculatus</name>
    <name type="common">Swimming crab</name>
    <name type="synonym">Neptunus trituberculatus</name>
    <dbReference type="NCBI Taxonomy" id="210409"/>
    <lineage>
        <taxon>Eukaryota</taxon>
        <taxon>Metazoa</taxon>
        <taxon>Ecdysozoa</taxon>
        <taxon>Arthropoda</taxon>
        <taxon>Crustacea</taxon>
        <taxon>Multicrustacea</taxon>
        <taxon>Malacostraca</taxon>
        <taxon>Eumalacostraca</taxon>
        <taxon>Eucarida</taxon>
        <taxon>Decapoda</taxon>
        <taxon>Pleocyemata</taxon>
        <taxon>Brachyura</taxon>
        <taxon>Eubrachyura</taxon>
        <taxon>Portunoidea</taxon>
        <taxon>Portunidae</taxon>
        <taxon>Portuninae</taxon>
        <taxon>Portunus</taxon>
    </lineage>
</organism>
<gene>
    <name evidence="2" type="ORF">E2C01_065423</name>
</gene>